<evidence type="ECO:0000313" key="4">
    <source>
        <dbReference type="Proteomes" id="UP000233387"/>
    </source>
</evidence>
<sequence length="247" mass="29009">MDTLVKKTKAPKYLDKKETIVYPDSDGMPMADNTKQFNWIVLIKEGLEAMYAHDPNVFVAGDLLWYPVEGNPKIRKAPDVMVVFGRPKGDRGSYKQWEEENISPQVVFEINSPGNTPLEMSRKLIFYQNYGVQEYYFYDPDINELLVWIREGDHFKEIEETNHWQSPLMGIRFVLDFEEDTMHIYRPTGERFATYTEILEILTESQKELRKTQEDLSKTQEDLSKTIQEKEKLAEKLRELGIDPDKI</sequence>
<keyword evidence="3" id="KW-0540">Nuclease</keyword>
<keyword evidence="1" id="KW-0175">Coiled coil</keyword>
<dbReference type="GO" id="GO:0004519">
    <property type="term" value="F:endonuclease activity"/>
    <property type="evidence" value="ECO:0007669"/>
    <property type="project" value="UniProtKB-KW"/>
</dbReference>
<feature type="coiled-coil region" evidence="1">
    <location>
        <begin position="202"/>
        <end position="243"/>
    </location>
</feature>
<evidence type="ECO:0000313" key="3">
    <source>
        <dbReference type="EMBL" id="PKQ68069.1"/>
    </source>
</evidence>
<dbReference type="EMBL" id="NKXO01000027">
    <property type="protein sequence ID" value="PKQ68069.1"/>
    <property type="molecule type" value="Genomic_DNA"/>
</dbReference>
<keyword evidence="4" id="KW-1185">Reference proteome</keyword>
<dbReference type="CDD" id="cd06260">
    <property type="entry name" value="DUF820-like"/>
    <property type="match status" value="1"/>
</dbReference>
<dbReference type="AlphaFoldDB" id="A0A2N3ICQ3"/>
<dbReference type="InterPro" id="IPR012296">
    <property type="entry name" value="Nuclease_put_TT1808"/>
</dbReference>
<reference evidence="3 4" key="1">
    <citation type="submission" date="2017-06" db="EMBL/GenBank/DDBJ databases">
        <title>Raineya orbicola gen. nov., sp. nov. a slightly thermophilic bacterium of the phylum Bacteroidetes and the description of Raineyaceae fam. nov.</title>
        <authorList>
            <person name="Albuquerque L."/>
            <person name="Polonia A.R.M."/>
            <person name="Barroso C."/>
            <person name="Froufe H.J.C."/>
            <person name="Lage O."/>
            <person name="Lobo-Da-Cunha A."/>
            <person name="Egas C."/>
            <person name="Da Costa M.S."/>
        </authorList>
    </citation>
    <scope>NUCLEOTIDE SEQUENCE [LARGE SCALE GENOMIC DNA]</scope>
    <source>
        <strain evidence="3 4">SPSPC-11</strain>
    </source>
</reference>
<proteinExistence type="predicted"/>
<keyword evidence="3" id="KW-0255">Endonuclease</keyword>
<dbReference type="SUPFAM" id="SSF52980">
    <property type="entry name" value="Restriction endonuclease-like"/>
    <property type="match status" value="1"/>
</dbReference>
<gene>
    <name evidence="3" type="ORF">Rain11_1796</name>
</gene>
<dbReference type="Gene3D" id="3.90.1570.10">
    <property type="entry name" value="tt1808, chain A"/>
    <property type="match status" value="1"/>
</dbReference>
<dbReference type="PANTHER" id="PTHR33352:SF2">
    <property type="entry name" value="SLL0995 PROTEIN"/>
    <property type="match status" value="1"/>
</dbReference>
<dbReference type="RefSeq" id="WP_101359067.1">
    <property type="nucleotide sequence ID" value="NZ_NKXO01000027.1"/>
</dbReference>
<dbReference type="Proteomes" id="UP000233387">
    <property type="component" value="Unassembled WGS sequence"/>
</dbReference>
<keyword evidence="3" id="KW-0378">Hydrolase</keyword>
<dbReference type="PANTHER" id="PTHR33352">
    <property type="entry name" value="SLR1095 PROTEIN"/>
    <property type="match status" value="1"/>
</dbReference>
<dbReference type="InterPro" id="IPR008538">
    <property type="entry name" value="Uma2"/>
</dbReference>
<comment type="caution">
    <text evidence="3">The sequence shown here is derived from an EMBL/GenBank/DDBJ whole genome shotgun (WGS) entry which is preliminary data.</text>
</comment>
<feature type="domain" description="Putative restriction endonuclease" evidence="2">
    <location>
        <begin position="56"/>
        <end position="160"/>
    </location>
</feature>
<name>A0A2N3ICQ3_9BACT</name>
<dbReference type="Pfam" id="PF05685">
    <property type="entry name" value="Uma2"/>
    <property type="match status" value="1"/>
</dbReference>
<accession>A0A2N3ICQ3</accession>
<organism evidence="3 4">
    <name type="scientific">Raineya orbicola</name>
    <dbReference type="NCBI Taxonomy" id="2016530"/>
    <lineage>
        <taxon>Bacteria</taxon>
        <taxon>Pseudomonadati</taxon>
        <taxon>Bacteroidota</taxon>
        <taxon>Cytophagia</taxon>
        <taxon>Cytophagales</taxon>
        <taxon>Raineyaceae</taxon>
        <taxon>Raineya</taxon>
    </lineage>
</organism>
<dbReference type="InterPro" id="IPR011335">
    <property type="entry name" value="Restrct_endonuc-II-like"/>
</dbReference>
<evidence type="ECO:0000259" key="2">
    <source>
        <dbReference type="Pfam" id="PF05685"/>
    </source>
</evidence>
<evidence type="ECO:0000256" key="1">
    <source>
        <dbReference type="SAM" id="Coils"/>
    </source>
</evidence>
<dbReference type="OrthoDB" id="985904at2"/>
<protein>
    <submittedName>
        <fullName evidence="3">Putative restriction endonuclease</fullName>
    </submittedName>
</protein>